<feature type="chain" id="PRO_5040815442" evidence="1">
    <location>
        <begin position="20"/>
        <end position="2659"/>
    </location>
</feature>
<sequence length="2659" mass="271908">MKAFLLGLLAIFWSTLAMGGTLYTFNGGGTSGNWTDPNIWTTDPTGSTRINSRVPMNGDAVVVTNSFVVFVSAPVSTAGLDLTIQRGGVLDLQSATATFPTLNSLSGQGTLRIGAPYFPTVTINNFASAGTGTVEFYNWPAGTTVLPNPAAGYNNLRLLNTSATAFTVQLNNTLTLAGSLTTTRTNAALTLTIGGTASTSRTLNVLGDITIGAGTTLGVTAVTGAHTINVSGSFLNAGTVNLHNGTTDDTQVALLNFTGTNNANFACNGPTDLDILRVNKGTDSQVTLNVTSTVNPQNAQGNLRLNHLGDGDFLQLYNGITKLGSNVYLAQITNDQATAAGFALGADVGGGVHNTPTLWIAGATVINTNAHFISVYGVYRISAGSFISNYDGGMVVREDGQVLVEGGTTTVNKFRPSRTSANHRGSFIITGGDFYCTGATATTVDDKFARFSVPYLTQGFRMTGGIIHVQNVPGNTKADGMFHIGVNPNNAIVTGGTVEITLPATADPARLLTTAPLWNLLVKKAGAGTSKVINQTMPFDANFAANATIAAQPLTVQNDFTLDPTVATCFDANSLNLTIQGTFTIGSGCTYLTGTNNTIFSGSKDQQLVNNGTIGTTAGSSNFSNWTLNKSNGTLQLGGSVATYTVPSGATLSLLDGVLNDGGKIIYVAGNMVNSAAHTSGGGSGNITLNGGSGQTVSGDGTGVFGNLRLSNTAAAGAVGVTFACNLSIASSLTMVNENILAIGSNRLSLTNVVSSGPGAALIVGPGLNFGKTYFIQTAGNQSDLGLQKTYGKGDTFVFPVGTGSGASAIYAPATISLTLVTGAPLDKFGQVSVSPVAKASPFVSGTNYLSYYWKVRSTGFGPIPPNTISEQFQATNSLANPTTLAGYVPGRYVPISWNTYPATDISAGGTVSTILFDKLSEFDGEFTAGVPASFGPVTAYYSVATGNWESPSTWNTVVGTGSPAAATSAPGAGNPVFIGSTPAGASGANHRVTVTVANAKSGALVIDKGSTLDVQAFTGLNFGALPDAKVGGSGLLRIGATTAKSGNGSNTIYTTTAVFPGGDFGSFLQDNGGTVEYYTGASGFAGINQALTLPTSSASSLNLNLYNNLWLNAIANSSITLPNLNLRVFSELKAGTATTYTGDAYLSGAANGDSRIGSVLVQAGGLHFSNGTARNLTVDNNVQVNSGATFDANGGGTAATNAITVSGSIVNNGTLDFRIGTGLANLTFVGATNNTLTSAGTLTDLSTLTVDKGIGRSALLTLDGAGTLTTPSNGWLTLTNGTLNYTKPVAAPLTIHDGVATPYLITDNAGLTVNANGGTVTVATNNNAAADLRLAGALQVLQGTMNVGNAGNVGNDLEYASAGAPTLNVTNGKLYVNGQIRRTVNNLDGSLRFDQSGGTIDIDGQGATAAQNNERGLFEVQGPKSIFRMSGGTMNLHRSNGRPTIAADLYLAPDSTVVTGGTVVLGNVAAGVGNVTISVDSSVPLYDLRVESGANNTNTGLHTGVLPLALKGTLTIGNDNSYFNANGLPLDLYQNLVNNNTSASPALNVGGFQPITAAQTTSFLGGAATQLLTGTASNLTVFGSLTLNTPQTNGTLQLGGNALTAGTLTLTKGTLDDNGKTLTALGDVLNLATHTSGGPGTGSLILAGTTNQNVGGNGKGRFGNLTLNNAAGATTTANQEITKVLNLTNGVFTIGSNLLWLSNPAAGAVTGFGSAKYIRTNGIVADLGVRKNYPTGAQNFVFPLGVAAKYTPVTMNVTANSTAGTLTVQPIDLPHPSTTDPATGTPNKLDFYWKVSSTMGAPTVSMAYAYNTADVIGIESTYKLGRFYNGAWTPTGGIVGSTVDVVNHTLNVNGYTGTAGSIDGDYTGGDATEFAKVFTYYSRNATAGLAGGAPWNSASTWTYNADGTDSTPMPVAFPTLANPVTIQSGHLVTAATNSNEAASLNLLGILDLGPYVANNFSTITGTGTLRIGSAIFPAGNYANFVAANTGTVEYTGAAQLPARDTYNNLLLSGGTTKLLSNLDLTINGTLNVTAGTQVDNPSNQNLTLTSAASGATINGTFNLFDGNLTVGSSLTSGAGGTLNLGSGTVSTGTTLATLSGGRINQGSGLVQVGTVFNNAGTYKASAGRTVVETDFNNTGTYSASTGDLLVRGNTTNGASGEFTAGSGVVDMNGTFTNVGTYTATTNNIMRVSGDFVNQAGGSLDAANSNVILRANFTNQGNFTPGTSLVQFITDVNRIITGTTYFYDLQKLGTSNLTFGPNTDVHVGDLMTIKNSYIFTGTSNNNILYLDNGAIQPIVGNTLTSYVIGRLAMRLPNEAGNSRVFPVGAGQRYRPVTIKNVGGSSGAVVLVEIINGKAPGAADNTTITNFSANRYYRIQTLIGTVTNPTIQLSFNTDVVDEQVNVPGNLRVAKASGPLGVSTMWASAGGAGVYSPDAPRGYTISAANQTVINGNSFFVLASTNAVDNPLTGVTPLPVTLVSFSATRQGSAVQASWATASEKNSAYFVVERSADGRSFGEIARVEAKGNSTARVEYGSLDRSPLGGISYYRLRQVDRDGTTAYSNVATVRFEGKTGEPTLVAYPNPATDKGFRLATANLASANGTVRVIDNVGRVVFTQTITAGAAEVTVQPAQPLASGMYFATWTTAHGVKLTTKVSVE</sequence>
<gene>
    <name evidence="2" type="ORF">MON38_18360</name>
</gene>
<evidence type="ECO:0000313" key="3">
    <source>
        <dbReference type="Proteomes" id="UP001139193"/>
    </source>
</evidence>
<organism evidence="2 3">
    <name type="scientific">Hymenobacter cyanobacteriorum</name>
    <dbReference type="NCBI Taxonomy" id="2926463"/>
    <lineage>
        <taxon>Bacteria</taxon>
        <taxon>Pseudomonadati</taxon>
        <taxon>Bacteroidota</taxon>
        <taxon>Cytophagia</taxon>
        <taxon>Cytophagales</taxon>
        <taxon>Hymenobacteraceae</taxon>
        <taxon>Hymenobacter</taxon>
    </lineage>
</organism>
<comment type="caution">
    <text evidence="2">The sequence shown here is derived from an EMBL/GenBank/DDBJ whole genome shotgun (WGS) entry which is preliminary data.</text>
</comment>
<evidence type="ECO:0000256" key="1">
    <source>
        <dbReference type="SAM" id="SignalP"/>
    </source>
</evidence>
<keyword evidence="3" id="KW-1185">Reference proteome</keyword>
<name>A0A9X1VJR6_9BACT</name>
<evidence type="ECO:0000313" key="2">
    <source>
        <dbReference type="EMBL" id="MCI1189392.1"/>
    </source>
</evidence>
<accession>A0A9X1VJR6</accession>
<keyword evidence="1" id="KW-0732">Signal</keyword>
<dbReference type="InterPro" id="IPR026444">
    <property type="entry name" value="Secre_tail"/>
</dbReference>
<dbReference type="Proteomes" id="UP001139193">
    <property type="component" value="Unassembled WGS sequence"/>
</dbReference>
<protein>
    <submittedName>
        <fullName evidence="2">T9SS type A sorting domain-containing protein</fullName>
    </submittedName>
</protein>
<dbReference type="EMBL" id="JALBGC010000005">
    <property type="protein sequence ID" value="MCI1189392.1"/>
    <property type="molecule type" value="Genomic_DNA"/>
</dbReference>
<dbReference type="NCBIfam" id="TIGR04183">
    <property type="entry name" value="Por_Secre_tail"/>
    <property type="match status" value="1"/>
</dbReference>
<reference evidence="2" key="1">
    <citation type="submission" date="2022-03" db="EMBL/GenBank/DDBJ databases">
        <title>Bacterial whole genome sequence for Hymenobacter sp. DH14.</title>
        <authorList>
            <person name="Le V."/>
        </authorList>
    </citation>
    <scope>NUCLEOTIDE SEQUENCE</scope>
    <source>
        <strain evidence="2">DH14</strain>
    </source>
</reference>
<proteinExistence type="predicted"/>
<feature type="signal peptide" evidence="1">
    <location>
        <begin position="1"/>
        <end position="19"/>
    </location>
</feature>